<sequence>MTLEDRLSKIREGSTKRIPPAALNIMHRATDDLRESGILSKIIKVGDAMPAFCLSNTRGETVNSDDLLARGPLITTFFRGYW</sequence>
<evidence type="ECO:0000313" key="1">
    <source>
        <dbReference type="EMBL" id="SVA60108.1"/>
    </source>
</evidence>
<dbReference type="Gene3D" id="3.40.30.10">
    <property type="entry name" value="Glutaredoxin"/>
    <property type="match status" value="1"/>
</dbReference>
<proteinExistence type="predicted"/>
<evidence type="ECO:0008006" key="2">
    <source>
        <dbReference type="Google" id="ProtNLM"/>
    </source>
</evidence>
<organism evidence="1">
    <name type="scientific">marine metagenome</name>
    <dbReference type="NCBI Taxonomy" id="408172"/>
    <lineage>
        <taxon>unclassified sequences</taxon>
        <taxon>metagenomes</taxon>
        <taxon>ecological metagenomes</taxon>
    </lineage>
</organism>
<dbReference type="EMBL" id="UINC01014021">
    <property type="protein sequence ID" value="SVA60108.1"/>
    <property type="molecule type" value="Genomic_DNA"/>
</dbReference>
<accession>A0A381X614</accession>
<gene>
    <name evidence="1" type="ORF">METZ01_LOCUS112962</name>
</gene>
<reference evidence="1" key="1">
    <citation type="submission" date="2018-05" db="EMBL/GenBank/DDBJ databases">
        <authorList>
            <person name="Lanie J.A."/>
            <person name="Ng W.-L."/>
            <person name="Kazmierczak K.M."/>
            <person name="Andrzejewski T.M."/>
            <person name="Davidsen T.M."/>
            <person name="Wayne K.J."/>
            <person name="Tettelin H."/>
            <person name="Glass J.I."/>
            <person name="Rusch D."/>
            <person name="Podicherti R."/>
            <person name="Tsui H.-C.T."/>
            <person name="Winkler M.E."/>
        </authorList>
    </citation>
    <scope>NUCLEOTIDE SEQUENCE</scope>
</reference>
<dbReference type="AlphaFoldDB" id="A0A381X614"/>
<name>A0A381X614_9ZZZZ</name>
<protein>
    <recommendedName>
        <fullName evidence="2">Alkyl hydroperoxide reductase subunit C/ Thiol specific antioxidant domain-containing protein</fullName>
    </recommendedName>
</protein>